<evidence type="ECO:0000256" key="6">
    <source>
        <dbReference type="ARBA" id="ARBA00023136"/>
    </source>
</evidence>
<comment type="caution">
    <text evidence="12">The sequence shown here is derived from an EMBL/GenBank/DDBJ whole genome shotgun (WGS) entry which is preliminary data.</text>
</comment>
<gene>
    <name evidence="12" type="ORF">GCM10011487_41040</name>
</gene>
<accession>A0A829YFQ6</accession>
<evidence type="ECO:0000256" key="11">
    <source>
        <dbReference type="SAM" id="Coils"/>
    </source>
</evidence>
<evidence type="ECO:0000313" key="13">
    <source>
        <dbReference type="Proteomes" id="UP000445000"/>
    </source>
</evidence>
<keyword evidence="5 10" id="KW-0732">Signal</keyword>
<keyword evidence="7 10" id="KW-0564">Palmitate</keyword>
<comment type="subcellular location">
    <subcellularLocation>
        <location evidence="10">Cell outer membrane</location>
        <topology evidence="10">Lipid-anchor</topology>
    </subcellularLocation>
    <subcellularLocation>
        <location evidence="1">Membrane</location>
    </subcellularLocation>
</comment>
<evidence type="ECO:0000256" key="9">
    <source>
        <dbReference type="ARBA" id="ARBA00037313"/>
    </source>
</evidence>
<proteinExistence type="inferred from homology"/>
<dbReference type="Gene3D" id="1.20.1600.10">
    <property type="entry name" value="Outer membrane efflux proteins (OEP)"/>
    <property type="match status" value="1"/>
</dbReference>
<keyword evidence="8 10" id="KW-0449">Lipoprotein</keyword>
<dbReference type="InterPro" id="IPR010131">
    <property type="entry name" value="MdtP/NodT-like"/>
</dbReference>
<keyword evidence="13" id="KW-1185">Reference proteome</keyword>
<evidence type="ECO:0000256" key="4">
    <source>
        <dbReference type="ARBA" id="ARBA00022692"/>
    </source>
</evidence>
<dbReference type="Proteomes" id="UP000445000">
    <property type="component" value="Unassembled WGS sequence"/>
</dbReference>
<comment type="similarity">
    <text evidence="2 10">Belongs to the outer membrane factor (OMF) (TC 1.B.17) family.</text>
</comment>
<evidence type="ECO:0000313" key="12">
    <source>
        <dbReference type="EMBL" id="GFE82104.1"/>
    </source>
</evidence>
<name>A0A829YFQ6_9GAMM</name>
<evidence type="ECO:0000256" key="1">
    <source>
        <dbReference type="ARBA" id="ARBA00004370"/>
    </source>
</evidence>
<evidence type="ECO:0000256" key="10">
    <source>
        <dbReference type="RuleBase" id="RU362097"/>
    </source>
</evidence>
<dbReference type="AlphaFoldDB" id="A0A829YFQ6"/>
<dbReference type="EMBL" id="BLJN01000004">
    <property type="protein sequence ID" value="GFE82104.1"/>
    <property type="molecule type" value="Genomic_DNA"/>
</dbReference>
<keyword evidence="11" id="KW-0175">Coiled coil</keyword>
<keyword evidence="4 10" id="KW-0812">Transmembrane</keyword>
<evidence type="ECO:0000256" key="3">
    <source>
        <dbReference type="ARBA" id="ARBA00022452"/>
    </source>
</evidence>
<dbReference type="SUPFAM" id="SSF56954">
    <property type="entry name" value="Outer membrane efflux proteins (OEP)"/>
    <property type="match status" value="1"/>
</dbReference>
<keyword evidence="6 10" id="KW-0472">Membrane</keyword>
<organism evidence="12 13">
    <name type="scientific">Steroidobacter agaridevorans</name>
    <dbReference type="NCBI Taxonomy" id="2695856"/>
    <lineage>
        <taxon>Bacteria</taxon>
        <taxon>Pseudomonadati</taxon>
        <taxon>Pseudomonadota</taxon>
        <taxon>Gammaproteobacteria</taxon>
        <taxon>Steroidobacterales</taxon>
        <taxon>Steroidobacteraceae</taxon>
        <taxon>Steroidobacter</taxon>
    </lineage>
</organism>
<dbReference type="PROSITE" id="PS51257">
    <property type="entry name" value="PROKAR_LIPOPROTEIN"/>
    <property type="match status" value="1"/>
</dbReference>
<dbReference type="Pfam" id="PF02321">
    <property type="entry name" value="OEP"/>
    <property type="match status" value="2"/>
</dbReference>
<feature type="chain" id="PRO_5033108972" evidence="10">
    <location>
        <begin position="21"/>
        <end position="471"/>
    </location>
</feature>
<reference evidence="13" key="1">
    <citation type="submission" date="2020-01" db="EMBL/GenBank/DDBJ databases">
        <title>'Steroidobacter agaridevorans' sp. nov., agar-degrading bacteria isolated from rhizosphere soils.</title>
        <authorList>
            <person name="Ikenaga M."/>
            <person name="Kataoka M."/>
            <person name="Murouchi A."/>
            <person name="Katsuragi S."/>
            <person name="Sakai M."/>
        </authorList>
    </citation>
    <scope>NUCLEOTIDE SEQUENCE [LARGE SCALE GENOMIC DNA]</scope>
    <source>
        <strain evidence="13">YU21-B</strain>
    </source>
</reference>
<dbReference type="RefSeq" id="WP_161813777.1">
    <property type="nucleotide sequence ID" value="NZ_BLJN01000004.1"/>
</dbReference>
<comment type="function">
    <text evidence="9">Could be involved in resistance to puromycin, acriflavine and tetraphenylarsonium chloride.</text>
</comment>
<sequence length="471" mass="50674">MIARFCIVWASVLAVTSGCATPGVRQQAATFDEVPTASLQAASSVGAHWPTSSWWQEFADPALDRLVVEALTGHPSIRIAQSRVLRADAIARETGGRLYPQLSANANLTRLEPFDTAVRPPGIERPTVDAARMTLNFSYEFDFWQRNRAAFTAALSEAVAIEAEASDARNVLATAVTSTYVRLRAALSQLEIAQSGLKRRQHLLDLVQDRERAGLDVLVSVKQAQSEAEIAQADVVRMEHAVQLLRNQLAALLGSGPERAGALGSPLGFSYAMPELPQIVPADLLGRRPDIVASRQRVTVAARNVQVARADFLPNVNLFALIGLDALAPTDFFSGTNRAWSAGAAVHLPLFDGGRLRARLDARSAEYDIAVEAYNATVLTAIREAADALTGLTKSTEALTPVNAALLSADEAYQLTLERYRNGLANYIAVLIVENALQARQALNVQAREQQLVSLALTFKALGGGFEAATL</sequence>
<dbReference type="Gene3D" id="2.20.200.10">
    <property type="entry name" value="Outer membrane efflux proteins (OEP)"/>
    <property type="match status" value="1"/>
</dbReference>
<evidence type="ECO:0000256" key="8">
    <source>
        <dbReference type="ARBA" id="ARBA00023288"/>
    </source>
</evidence>
<dbReference type="NCBIfam" id="TIGR01845">
    <property type="entry name" value="outer_NodT"/>
    <property type="match status" value="1"/>
</dbReference>
<evidence type="ECO:0000256" key="7">
    <source>
        <dbReference type="ARBA" id="ARBA00023139"/>
    </source>
</evidence>
<dbReference type="PANTHER" id="PTHR30203">
    <property type="entry name" value="OUTER MEMBRANE CATION EFFLUX PROTEIN"/>
    <property type="match status" value="1"/>
</dbReference>
<feature type="signal peptide" evidence="10">
    <location>
        <begin position="1"/>
        <end position="20"/>
    </location>
</feature>
<dbReference type="PANTHER" id="PTHR30203:SF20">
    <property type="entry name" value="MULTIDRUG RESISTANCE OUTER MEMBRANE PROTEIN MDTP-RELATED"/>
    <property type="match status" value="1"/>
</dbReference>
<feature type="coiled-coil region" evidence="11">
    <location>
        <begin position="221"/>
        <end position="248"/>
    </location>
</feature>
<evidence type="ECO:0000256" key="5">
    <source>
        <dbReference type="ARBA" id="ARBA00022729"/>
    </source>
</evidence>
<evidence type="ECO:0000256" key="2">
    <source>
        <dbReference type="ARBA" id="ARBA00007613"/>
    </source>
</evidence>
<dbReference type="GO" id="GO:0009279">
    <property type="term" value="C:cell outer membrane"/>
    <property type="evidence" value="ECO:0007669"/>
    <property type="project" value="UniProtKB-SubCell"/>
</dbReference>
<keyword evidence="3 10" id="KW-1134">Transmembrane beta strand</keyword>
<dbReference type="InterPro" id="IPR003423">
    <property type="entry name" value="OMP_efflux"/>
</dbReference>
<protein>
    <submittedName>
        <fullName evidence="12">Outer membrane protein</fullName>
    </submittedName>
</protein>
<dbReference type="GO" id="GO:0015562">
    <property type="term" value="F:efflux transmembrane transporter activity"/>
    <property type="evidence" value="ECO:0007669"/>
    <property type="project" value="InterPro"/>
</dbReference>